<gene>
    <name evidence="1" type="ORF">QIA18_07185</name>
</gene>
<dbReference type="Proteomes" id="UP001304851">
    <property type="component" value="Plasmid cp32-11"/>
</dbReference>
<name>A0ACD5GM96_9SPIR</name>
<keyword evidence="1" id="KW-0449">Lipoprotein</keyword>
<organism evidence="1 2">
    <name type="scientific">Borreliella carolinensis</name>
    <dbReference type="NCBI Taxonomy" id="478174"/>
    <lineage>
        <taxon>Bacteria</taxon>
        <taxon>Pseudomonadati</taxon>
        <taxon>Spirochaetota</taxon>
        <taxon>Spirochaetia</taxon>
        <taxon>Spirochaetales</taxon>
        <taxon>Borreliaceae</taxon>
        <taxon>Borreliella</taxon>
    </lineage>
</organism>
<evidence type="ECO:0000313" key="1">
    <source>
        <dbReference type="EMBL" id="XPC85853.1"/>
    </source>
</evidence>
<reference evidence="1" key="1">
    <citation type="submission" date="2024-11" db="EMBL/GenBank/DDBJ databases">
        <title>Sequencing of Borrelia variable plasmids from multiple Borrelia sensu lato isolates.</title>
        <authorList>
            <person name="Mongodin E.F."/>
            <person name="Rudenko N."/>
            <person name="Fraser C.M."/>
            <person name="Schutzer S."/>
            <person name="Luft B."/>
            <person name="Morgan R."/>
            <person name="Casjens S."/>
            <person name="Qiu W."/>
        </authorList>
    </citation>
    <scope>NUCLEOTIDE SEQUENCE</scope>
    <source>
        <strain evidence="1">SCGT-18</strain>
    </source>
</reference>
<protein>
    <submittedName>
        <fullName evidence="1">Erp family outer-surface lipoprotein</fullName>
    </submittedName>
</protein>
<accession>A0ACD5GM96</accession>
<evidence type="ECO:0000313" key="2">
    <source>
        <dbReference type="Proteomes" id="UP001304851"/>
    </source>
</evidence>
<dbReference type="EMBL" id="CP179477">
    <property type="protein sequence ID" value="XPC85853.1"/>
    <property type="molecule type" value="Genomic_DNA"/>
</dbReference>
<proteinExistence type="predicted"/>
<keyword evidence="1" id="KW-0614">Plasmid</keyword>
<keyword evidence="2" id="KW-1185">Reference proteome</keyword>
<geneLocation type="plasmid" evidence="1 2">
    <name>cp32-11</name>
</geneLocation>
<sequence>MDKIMKILIICAVFALISSCKNFTSGKDIKKNAEEKVQGFVDKILNSKVSEVVKKYDEQSGGESKVKKIEFSRFTVKIKNKDSSNNWEDLGTLVIQKEEDGIATGLNNDAHGGGHTATFFSLEEEEVNSFVKAMTEGGLFKTSFYFGYKEYYDDQRLINGIQNKEIITKIESINGIEHITFSGDKMKDSENKVAKYAIPLESLKKNLK</sequence>